<evidence type="ECO:0008006" key="3">
    <source>
        <dbReference type="Google" id="ProtNLM"/>
    </source>
</evidence>
<protein>
    <recommendedName>
        <fullName evidence="3">DUF4142 domain-containing protein</fullName>
    </recommendedName>
</protein>
<comment type="caution">
    <text evidence="1">The sequence shown here is derived from an EMBL/GenBank/DDBJ whole genome shotgun (WGS) entry which is preliminary data.</text>
</comment>
<sequence length="186" mass="20464">MKFNTFFVAAICAGALMTSCDYRMNDHQLKFTHMTLADGDAYAFFQVVGETALDGVKYAEYAENAGDAKAAEVAAKVKAYYNQLLPSLDSLATENRVDFPIKGIPQGHADTDTTAVDSVANTQQVAHANFDYVQHAQHEVATVKERLKRLSRSTNGGLKDFAKNQYDMVSHLYTEIGGKEDAHAHH</sequence>
<dbReference type="EMBL" id="SMBZ01000039">
    <property type="protein sequence ID" value="TCV09852.1"/>
    <property type="molecule type" value="Genomic_DNA"/>
</dbReference>
<dbReference type="PROSITE" id="PS51257">
    <property type="entry name" value="PROKAR_LIPOPROTEIN"/>
    <property type="match status" value="1"/>
</dbReference>
<keyword evidence="2" id="KW-1185">Reference proteome</keyword>
<dbReference type="AlphaFoldDB" id="A0A4R3VTS7"/>
<organism evidence="1 2">
    <name type="scientific">Sphingobacterium alimentarium</name>
    <dbReference type="NCBI Taxonomy" id="797292"/>
    <lineage>
        <taxon>Bacteria</taxon>
        <taxon>Pseudomonadati</taxon>
        <taxon>Bacteroidota</taxon>
        <taxon>Sphingobacteriia</taxon>
        <taxon>Sphingobacteriales</taxon>
        <taxon>Sphingobacteriaceae</taxon>
        <taxon>Sphingobacterium</taxon>
    </lineage>
</organism>
<dbReference type="Proteomes" id="UP000295197">
    <property type="component" value="Unassembled WGS sequence"/>
</dbReference>
<accession>A0A4R3VTS7</accession>
<dbReference type="OrthoDB" id="708090at2"/>
<name>A0A4R3VTS7_9SPHI</name>
<reference evidence="1 2" key="1">
    <citation type="submission" date="2019-03" db="EMBL/GenBank/DDBJ databases">
        <title>Genomic Encyclopedia of Type Strains, Phase IV (KMG-IV): sequencing the most valuable type-strain genomes for metagenomic binning, comparative biology and taxonomic classification.</title>
        <authorList>
            <person name="Goeker M."/>
        </authorList>
    </citation>
    <scope>NUCLEOTIDE SEQUENCE [LARGE SCALE GENOMIC DNA]</scope>
    <source>
        <strain evidence="1 2">DSM 22362</strain>
    </source>
</reference>
<gene>
    <name evidence="1" type="ORF">EDC17_10397</name>
</gene>
<evidence type="ECO:0000313" key="1">
    <source>
        <dbReference type="EMBL" id="TCV09852.1"/>
    </source>
</evidence>
<proteinExistence type="predicted"/>
<dbReference type="RefSeq" id="WP_132778444.1">
    <property type="nucleotide sequence ID" value="NZ_SMBZ01000039.1"/>
</dbReference>
<evidence type="ECO:0000313" key="2">
    <source>
        <dbReference type="Proteomes" id="UP000295197"/>
    </source>
</evidence>